<evidence type="ECO:0000313" key="2">
    <source>
        <dbReference type="Proteomes" id="UP000708148"/>
    </source>
</evidence>
<reference evidence="1" key="1">
    <citation type="submission" date="2020-12" db="EMBL/GenBank/DDBJ databases">
        <authorList>
            <person name="Iha C."/>
        </authorList>
    </citation>
    <scope>NUCLEOTIDE SEQUENCE</scope>
</reference>
<feature type="non-terminal residue" evidence="1">
    <location>
        <position position="147"/>
    </location>
</feature>
<evidence type="ECO:0000313" key="1">
    <source>
        <dbReference type="EMBL" id="CAD7704448.1"/>
    </source>
</evidence>
<proteinExistence type="predicted"/>
<comment type="caution">
    <text evidence="1">The sequence shown here is derived from an EMBL/GenBank/DDBJ whole genome shotgun (WGS) entry which is preliminary data.</text>
</comment>
<dbReference type="EMBL" id="CAJHUC010002847">
    <property type="protein sequence ID" value="CAD7704448.1"/>
    <property type="molecule type" value="Genomic_DNA"/>
</dbReference>
<dbReference type="AlphaFoldDB" id="A0A8S1J9L4"/>
<name>A0A8S1J9L4_9CHLO</name>
<sequence>MSLRSPFGVPRCASSAGHRPWEPCGRGWAWRGVAGQARYGLSWHSGAFSRQGVSGLGHGPRSCMAAAPSLKHLEMEILVHQVVSNLVNLVFEIQACIKQTKTNEEAKEQLLERTSTLATVLKEIQLKRNYEFEGLREALLGVHKQLT</sequence>
<keyword evidence="2" id="KW-1185">Reference proteome</keyword>
<dbReference type="Proteomes" id="UP000708148">
    <property type="component" value="Unassembled WGS sequence"/>
</dbReference>
<organism evidence="1 2">
    <name type="scientific">Ostreobium quekettii</name>
    <dbReference type="NCBI Taxonomy" id="121088"/>
    <lineage>
        <taxon>Eukaryota</taxon>
        <taxon>Viridiplantae</taxon>
        <taxon>Chlorophyta</taxon>
        <taxon>core chlorophytes</taxon>
        <taxon>Ulvophyceae</taxon>
        <taxon>TCBD clade</taxon>
        <taxon>Bryopsidales</taxon>
        <taxon>Ostreobineae</taxon>
        <taxon>Ostreobiaceae</taxon>
        <taxon>Ostreobium</taxon>
    </lineage>
</organism>
<protein>
    <submittedName>
        <fullName evidence="1">Uncharacterized protein</fullName>
    </submittedName>
</protein>
<accession>A0A8S1J9L4</accession>
<gene>
    <name evidence="1" type="ORF">OSTQU699_LOCUS9803</name>
</gene>